<accession>A0A2A4YZB4</accession>
<proteinExistence type="predicted"/>
<comment type="caution">
    <text evidence="1">The sequence shown here is derived from an EMBL/GenBank/DDBJ whole genome shotgun (WGS) entry which is preliminary data.</text>
</comment>
<sequence>MKTFKYIDDVEAWVEPMDYQGFWYAVQPYNLVLQPRDHCDEQISTGVIDEATVLDVLKMFVSLELTERHGLRRREVTPWLKLVE</sequence>
<name>A0A2A4YZB4_9PROT</name>
<reference key="1">
    <citation type="submission" date="2017-08" db="EMBL/GenBank/DDBJ databases">
        <title>A dynamic microbial community with high functional redundancy inhabits the cold, oxic subseafloor aquifer.</title>
        <authorList>
            <person name="Tully B.J."/>
            <person name="Wheat C.G."/>
            <person name="Glazer B.T."/>
            <person name="Huber J.A."/>
        </authorList>
    </citation>
    <scope>NUCLEOTIDE SEQUENCE [LARGE SCALE GENOMIC DNA]</scope>
</reference>
<reference evidence="1" key="2">
    <citation type="journal article" date="2018" name="ISME J.">
        <title>A dynamic microbial community with high functional redundancy inhabits the cold, oxic subseafloor aquifer.</title>
        <authorList>
            <person name="Tully B.J."/>
            <person name="Wheat C.G."/>
            <person name="Glazer B.T."/>
            <person name="Huber J.A."/>
        </authorList>
    </citation>
    <scope>NUCLEOTIDE SEQUENCE</scope>
    <source>
        <strain evidence="1">NORP83</strain>
    </source>
</reference>
<protein>
    <submittedName>
        <fullName evidence="1">Uncharacterized protein</fullName>
    </submittedName>
</protein>
<dbReference type="EMBL" id="NVUS01000013">
    <property type="protein sequence ID" value="PCJ00075.1"/>
    <property type="molecule type" value="Genomic_DNA"/>
</dbReference>
<gene>
    <name evidence="1" type="ORF">COB13_10820</name>
</gene>
<evidence type="ECO:0000313" key="1">
    <source>
        <dbReference type="EMBL" id="PCJ00075.1"/>
    </source>
</evidence>
<organism evidence="1">
    <name type="scientific">OCS116 cluster bacterium</name>
    <dbReference type="NCBI Taxonomy" id="2030921"/>
    <lineage>
        <taxon>Bacteria</taxon>
        <taxon>Pseudomonadati</taxon>
        <taxon>Pseudomonadota</taxon>
        <taxon>Alphaproteobacteria</taxon>
        <taxon>OCS116 cluster</taxon>
    </lineage>
</organism>
<dbReference type="AlphaFoldDB" id="A0A2A4YZB4"/>